<keyword evidence="2 3" id="KW-0040">ANK repeat</keyword>
<dbReference type="PANTHER" id="PTHR24198:SF165">
    <property type="entry name" value="ANKYRIN REPEAT-CONTAINING PROTEIN-RELATED"/>
    <property type="match status" value="1"/>
</dbReference>
<keyword evidence="5" id="KW-1185">Reference proteome</keyword>
<feature type="repeat" description="ANK" evidence="3">
    <location>
        <begin position="322"/>
        <end position="345"/>
    </location>
</feature>
<protein>
    <recommendedName>
        <fullName evidence="6">Ankyrin repeat protein</fullName>
    </recommendedName>
</protein>
<reference evidence="4" key="2">
    <citation type="submission" date="2020-09" db="EMBL/GenBank/DDBJ databases">
        <authorList>
            <person name="Sun Q."/>
            <person name="Ohkuma M."/>
        </authorList>
    </citation>
    <scope>NUCLEOTIDE SEQUENCE</scope>
    <source>
        <strain evidence="4">JCM 13919</strain>
    </source>
</reference>
<evidence type="ECO:0000256" key="2">
    <source>
        <dbReference type="ARBA" id="ARBA00023043"/>
    </source>
</evidence>
<dbReference type="InterPro" id="IPR036770">
    <property type="entry name" value="Ankyrin_rpt-contain_sf"/>
</dbReference>
<dbReference type="OrthoDB" id="5649561at2"/>
<feature type="repeat" description="ANK" evidence="3">
    <location>
        <begin position="289"/>
        <end position="321"/>
    </location>
</feature>
<dbReference type="SUPFAM" id="SSF48403">
    <property type="entry name" value="Ankyrin repeat"/>
    <property type="match status" value="2"/>
</dbReference>
<evidence type="ECO:0008006" key="6">
    <source>
        <dbReference type="Google" id="ProtNLM"/>
    </source>
</evidence>
<dbReference type="InterPro" id="IPR002110">
    <property type="entry name" value="Ankyrin_rpt"/>
</dbReference>
<sequence>MIKNYQMLCEELNLTSEYTEKSLEVIKRWCYEHVSRDISFYGEPEEQYNHYLKFSKSYLEDFLPHTAQNPSISIPELDYLTLIQYASAHGYDRFITNTVSESKELWSLKNQYGMTPLHLSAGRGYVHTVRALLEKGANPEVENSTGQLPIYTTLLIPIDSSLDLVERKKAVYQLLKIKAPHSVFHQDKSGDSLLHLIAVNGLYEVYVEDEAELSPMLLQSNNYQVYPIHKAILNQHTKLIELWLDYDNVSSLSDAKGRVALHYAALYGTEEITKLVCGKTHDLDVRDAYNKTPLILAAEAGNLPAMKVLIEKGADPNLKDYEGYSVLHRAVLEGHVEMVQWLLQHTSVNTHDVTEDGDTPLSLSEKNEDIPEIKNLLLEKGGSNACCLK</sequence>
<evidence type="ECO:0000256" key="1">
    <source>
        <dbReference type="ARBA" id="ARBA00022737"/>
    </source>
</evidence>
<dbReference type="AlphaFoldDB" id="A0A917JRH6"/>
<name>A0A917JRH6_9GAMM</name>
<dbReference type="Pfam" id="PF12796">
    <property type="entry name" value="Ank_2"/>
    <property type="match status" value="1"/>
</dbReference>
<dbReference type="PROSITE" id="PS50088">
    <property type="entry name" value="ANK_REPEAT"/>
    <property type="match status" value="4"/>
</dbReference>
<dbReference type="PROSITE" id="PS50297">
    <property type="entry name" value="ANK_REP_REGION"/>
    <property type="match status" value="3"/>
</dbReference>
<dbReference type="EMBL" id="BMOB01000001">
    <property type="protein sequence ID" value="GGI78081.1"/>
    <property type="molecule type" value="Genomic_DNA"/>
</dbReference>
<dbReference type="Pfam" id="PF00023">
    <property type="entry name" value="Ank"/>
    <property type="match status" value="1"/>
</dbReference>
<organism evidence="4 5">
    <name type="scientific">Legionella impletisoli</name>
    <dbReference type="NCBI Taxonomy" id="343510"/>
    <lineage>
        <taxon>Bacteria</taxon>
        <taxon>Pseudomonadati</taxon>
        <taxon>Pseudomonadota</taxon>
        <taxon>Gammaproteobacteria</taxon>
        <taxon>Legionellales</taxon>
        <taxon>Legionellaceae</taxon>
        <taxon>Legionella</taxon>
    </lineage>
</organism>
<dbReference type="Gene3D" id="1.25.40.20">
    <property type="entry name" value="Ankyrin repeat-containing domain"/>
    <property type="match status" value="2"/>
</dbReference>
<evidence type="ECO:0000313" key="4">
    <source>
        <dbReference type="EMBL" id="GGI78081.1"/>
    </source>
</evidence>
<evidence type="ECO:0000256" key="3">
    <source>
        <dbReference type="PROSITE-ProRule" id="PRU00023"/>
    </source>
</evidence>
<dbReference type="RefSeq" id="WP_131775580.1">
    <property type="nucleotide sequence ID" value="NZ_BMOB01000001.1"/>
</dbReference>
<proteinExistence type="predicted"/>
<dbReference type="SMART" id="SM00248">
    <property type="entry name" value="ANK"/>
    <property type="match status" value="6"/>
</dbReference>
<dbReference type="Proteomes" id="UP000630149">
    <property type="component" value="Unassembled WGS sequence"/>
</dbReference>
<dbReference type="PRINTS" id="PR01415">
    <property type="entry name" value="ANKYRIN"/>
</dbReference>
<gene>
    <name evidence="4" type="ORF">GCM10007966_03470</name>
</gene>
<accession>A0A917JRH6</accession>
<keyword evidence="1" id="KW-0677">Repeat</keyword>
<feature type="repeat" description="ANK" evidence="3">
    <location>
        <begin position="112"/>
        <end position="144"/>
    </location>
</feature>
<comment type="caution">
    <text evidence="4">The sequence shown here is derived from an EMBL/GenBank/DDBJ whole genome shotgun (WGS) entry which is preliminary data.</text>
</comment>
<evidence type="ECO:0000313" key="5">
    <source>
        <dbReference type="Proteomes" id="UP000630149"/>
    </source>
</evidence>
<feature type="repeat" description="ANK" evidence="3">
    <location>
        <begin position="256"/>
        <end position="288"/>
    </location>
</feature>
<dbReference type="PANTHER" id="PTHR24198">
    <property type="entry name" value="ANKYRIN REPEAT AND PROTEIN KINASE DOMAIN-CONTAINING PROTEIN"/>
    <property type="match status" value="1"/>
</dbReference>
<reference evidence="4" key="1">
    <citation type="journal article" date="2014" name="Int. J. Syst. Evol. Microbiol.">
        <title>Complete genome sequence of Corynebacterium casei LMG S-19264T (=DSM 44701T), isolated from a smear-ripened cheese.</title>
        <authorList>
            <consortium name="US DOE Joint Genome Institute (JGI-PGF)"/>
            <person name="Walter F."/>
            <person name="Albersmeier A."/>
            <person name="Kalinowski J."/>
            <person name="Ruckert C."/>
        </authorList>
    </citation>
    <scope>NUCLEOTIDE SEQUENCE</scope>
    <source>
        <strain evidence="4">JCM 13919</strain>
    </source>
</reference>